<evidence type="ECO:0000313" key="2">
    <source>
        <dbReference type="EMBL" id="CTQ77092.1"/>
    </source>
</evidence>
<reference evidence="3" key="1">
    <citation type="submission" date="2015-07" db="EMBL/GenBank/DDBJ databases">
        <authorList>
            <person name="Rodrigo-Torres Lidia"/>
            <person name="Arahal R.David."/>
        </authorList>
    </citation>
    <scope>NUCLEOTIDE SEQUENCE [LARGE SCALE GENOMIC DNA]</scope>
    <source>
        <strain evidence="3">CECT 5096</strain>
    </source>
</reference>
<dbReference type="GO" id="GO:0042802">
    <property type="term" value="F:identical protein binding"/>
    <property type="evidence" value="ECO:0007669"/>
    <property type="project" value="TreeGrafter"/>
</dbReference>
<name>A0A0M6ZES0_9HYPH</name>
<dbReference type="GeneID" id="97672272"/>
<dbReference type="Gene3D" id="3.40.50.1360">
    <property type="match status" value="1"/>
</dbReference>
<dbReference type="EMBL" id="CXWC01000013">
    <property type="protein sequence ID" value="CTQ77092.1"/>
    <property type="molecule type" value="Genomic_DNA"/>
</dbReference>
<organism evidence="2 3">
    <name type="scientific">Roseibium album</name>
    <dbReference type="NCBI Taxonomy" id="311410"/>
    <lineage>
        <taxon>Bacteria</taxon>
        <taxon>Pseudomonadati</taxon>
        <taxon>Pseudomonadota</taxon>
        <taxon>Alphaproteobacteria</taxon>
        <taxon>Hyphomicrobiales</taxon>
        <taxon>Stappiaceae</taxon>
        <taxon>Roseibium</taxon>
    </lineage>
</organism>
<dbReference type="GO" id="GO:0006046">
    <property type="term" value="P:N-acetylglucosamine catabolic process"/>
    <property type="evidence" value="ECO:0007669"/>
    <property type="project" value="TreeGrafter"/>
</dbReference>
<dbReference type="AlphaFoldDB" id="A0A0M6ZES0"/>
<dbReference type="InterPro" id="IPR037171">
    <property type="entry name" value="NagB/RpiA_transferase-like"/>
</dbReference>
<keyword evidence="3" id="KW-1185">Reference proteome</keyword>
<dbReference type="PANTHER" id="PTHR11280">
    <property type="entry name" value="GLUCOSAMINE-6-PHOSPHATE ISOMERASE"/>
    <property type="match status" value="1"/>
</dbReference>
<gene>
    <name evidence="2" type="primary">nagB</name>
    <name evidence="2" type="ORF">LA5096_05003</name>
</gene>
<keyword evidence="2" id="KW-0378">Hydrolase</keyword>
<dbReference type="CDD" id="cd01399">
    <property type="entry name" value="GlcN6P_deaminase"/>
    <property type="match status" value="1"/>
</dbReference>
<dbReference type="Pfam" id="PF01182">
    <property type="entry name" value="Glucosamine_iso"/>
    <property type="match status" value="1"/>
</dbReference>
<accession>A0A0M6ZES0</accession>
<dbReference type="Proteomes" id="UP000049983">
    <property type="component" value="Unassembled WGS sequence"/>
</dbReference>
<feature type="domain" description="Glucosamine/galactosamine-6-phosphate isomerase" evidence="1">
    <location>
        <begin position="13"/>
        <end position="232"/>
    </location>
</feature>
<evidence type="ECO:0000313" key="3">
    <source>
        <dbReference type="Proteomes" id="UP000049983"/>
    </source>
</evidence>
<evidence type="ECO:0000259" key="1">
    <source>
        <dbReference type="Pfam" id="PF01182"/>
    </source>
</evidence>
<dbReference type="GO" id="GO:0005975">
    <property type="term" value="P:carbohydrate metabolic process"/>
    <property type="evidence" value="ECO:0007669"/>
    <property type="project" value="InterPro"/>
</dbReference>
<dbReference type="STRING" id="311410.LA5095_03721"/>
<proteinExistence type="predicted"/>
<dbReference type="GO" id="GO:0006043">
    <property type="term" value="P:glucosamine catabolic process"/>
    <property type="evidence" value="ECO:0007669"/>
    <property type="project" value="TreeGrafter"/>
</dbReference>
<dbReference type="OrthoDB" id="9791139at2"/>
<dbReference type="EC" id="3.5.99.6" evidence="2"/>
<protein>
    <submittedName>
        <fullName evidence="2">Glucosamine-6-phosphate deaminase 1</fullName>
        <ecNumber evidence="2">3.5.99.6</ecNumber>
    </submittedName>
</protein>
<dbReference type="InterPro" id="IPR004547">
    <property type="entry name" value="Glucosamine6P_isomerase"/>
</dbReference>
<dbReference type="GO" id="GO:0004342">
    <property type="term" value="F:glucosamine-6-phosphate deaminase activity"/>
    <property type="evidence" value="ECO:0007669"/>
    <property type="project" value="UniProtKB-EC"/>
</dbReference>
<dbReference type="PANTHER" id="PTHR11280:SF6">
    <property type="entry name" value="GLUCOSAMINE-6-PHOSPHATE ISOMERASE NAGB"/>
    <property type="match status" value="1"/>
</dbReference>
<dbReference type="SUPFAM" id="SSF100950">
    <property type="entry name" value="NagB/RpiA/CoA transferase-like"/>
    <property type="match status" value="1"/>
</dbReference>
<dbReference type="GO" id="GO:0019262">
    <property type="term" value="P:N-acetylneuraminate catabolic process"/>
    <property type="evidence" value="ECO:0007669"/>
    <property type="project" value="TreeGrafter"/>
</dbReference>
<dbReference type="InterPro" id="IPR006148">
    <property type="entry name" value="Glc/Gal-6P_isomerase"/>
</dbReference>
<dbReference type="RefSeq" id="WP_055117578.1">
    <property type="nucleotide sequence ID" value="NZ_CXWA01000004.1"/>
</dbReference>
<sequence>MKISIAETSVDAGHQAALRGAGYIRRAIRDQGAARLILATGASQFEVLKALVACEDIDWSKCTVFHLDEYIGLPRSHRASFVNYLNARFVSQVPGLGHFEAIDGEAGDVEAEITRLNTTLSTEPIDVAFVGIGENGHLAFNDPPADFETTAPFLRVSLDEPCRRQQVNEGWFDTMADVPAEALTMSIRQIMAAKAIVCTVQDQRKARAVKNAVEGPVSNLCPASILQEHADATLILDDAAATELSPGARNG</sequence>
<dbReference type="GO" id="GO:0005737">
    <property type="term" value="C:cytoplasm"/>
    <property type="evidence" value="ECO:0007669"/>
    <property type="project" value="TreeGrafter"/>
</dbReference>